<feature type="domain" description="FRG" evidence="1">
    <location>
        <begin position="39"/>
        <end position="140"/>
    </location>
</feature>
<proteinExistence type="predicted"/>
<organism evidence="2 3">
    <name type="scientific">Companilactobacillus futsaii JCM 17355</name>
    <dbReference type="NCBI Taxonomy" id="1423818"/>
    <lineage>
        <taxon>Bacteria</taxon>
        <taxon>Bacillati</taxon>
        <taxon>Bacillota</taxon>
        <taxon>Bacilli</taxon>
        <taxon>Lactobacillales</taxon>
        <taxon>Lactobacillaceae</taxon>
        <taxon>Companilactobacillus</taxon>
    </lineage>
</organism>
<dbReference type="EMBL" id="AZDO01000001">
    <property type="protein sequence ID" value="KRK99854.1"/>
    <property type="molecule type" value="Genomic_DNA"/>
</dbReference>
<keyword evidence="3" id="KW-1185">Reference proteome</keyword>
<evidence type="ECO:0000313" key="2">
    <source>
        <dbReference type="EMBL" id="KRK99854.1"/>
    </source>
</evidence>
<dbReference type="InterPro" id="IPR014966">
    <property type="entry name" value="FRG-dom"/>
</dbReference>
<gene>
    <name evidence="2" type="ORF">FC88_GL000745</name>
</gene>
<reference evidence="2 3" key="1">
    <citation type="journal article" date="2015" name="Genome Announc.">
        <title>Expanding the biotechnology potential of lactobacilli through comparative genomics of 213 strains and associated genera.</title>
        <authorList>
            <person name="Sun Z."/>
            <person name="Harris H.M."/>
            <person name="McCann A."/>
            <person name="Guo C."/>
            <person name="Argimon S."/>
            <person name="Zhang W."/>
            <person name="Yang X."/>
            <person name="Jeffery I.B."/>
            <person name="Cooney J.C."/>
            <person name="Kagawa T.F."/>
            <person name="Liu W."/>
            <person name="Song Y."/>
            <person name="Salvetti E."/>
            <person name="Wrobel A."/>
            <person name="Rasinkangas P."/>
            <person name="Parkhill J."/>
            <person name="Rea M.C."/>
            <person name="O'Sullivan O."/>
            <person name="Ritari J."/>
            <person name="Douillard F.P."/>
            <person name="Paul Ross R."/>
            <person name="Yang R."/>
            <person name="Briner A.E."/>
            <person name="Felis G.E."/>
            <person name="de Vos W.M."/>
            <person name="Barrangou R."/>
            <person name="Klaenhammer T.R."/>
            <person name="Caufield P.W."/>
            <person name="Cui Y."/>
            <person name="Zhang H."/>
            <person name="O'Toole P.W."/>
        </authorList>
    </citation>
    <scope>NUCLEOTIDE SEQUENCE [LARGE SCALE GENOMIC DNA]</scope>
    <source>
        <strain evidence="2 3">JCM 17355</strain>
    </source>
</reference>
<evidence type="ECO:0000259" key="1">
    <source>
        <dbReference type="SMART" id="SM00901"/>
    </source>
</evidence>
<dbReference type="Proteomes" id="UP000051379">
    <property type="component" value="Unassembled WGS sequence"/>
</dbReference>
<evidence type="ECO:0000313" key="3">
    <source>
        <dbReference type="Proteomes" id="UP000051379"/>
    </source>
</evidence>
<sequence length="397" mass="46263">MSDTTEAIEQVTSLSDYINKVGKLHLTQERKLKQLNSEKQMNIYYRGQNQNFPNTLPSLIRNENYLKNEDKLINDFITKYPELFGNCQNNFDRLALMQHHQLPTRLLDLTSNPLVALYFAVERSDGNTNKNTDLIDGKIFPFTNFYDQVPLYQSLANDHFENIFSEFTSIKGNNRQFLKSPFSDEIEIESSLARLNGDDRNLVLNEVNDFYKTLNSVDAKPQTYWSNLYADIVNSSENPRDQNNLLETYEFFNKMSSTKRLYHEIKKDIGDFEAKINPLELFVPKIVTPRIIDQRIKNQRGLFMFVPFVDNNGFREDGSSVLLDSNEIQKRTQTRINILRLLSSPENSSPENQQPVTFVIPYEKKESIRAELESMGITESFIYPDPSHIAHEILKYY</sequence>
<protein>
    <recommendedName>
        <fullName evidence="1">FRG domain-containing protein</fullName>
    </recommendedName>
</protein>
<dbReference type="RefSeq" id="WP_057811771.1">
    <property type="nucleotide sequence ID" value="NZ_AZDO01000001.1"/>
</dbReference>
<accession>A0ABR5P9F4</accession>
<dbReference type="Pfam" id="PF08867">
    <property type="entry name" value="FRG"/>
    <property type="match status" value="1"/>
</dbReference>
<comment type="caution">
    <text evidence="2">The sequence shown here is derived from an EMBL/GenBank/DDBJ whole genome shotgun (WGS) entry which is preliminary data.</text>
</comment>
<name>A0ABR5P9F4_9LACO</name>
<dbReference type="SMART" id="SM00901">
    <property type="entry name" value="FRG"/>
    <property type="match status" value="1"/>
</dbReference>